<dbReference type="STRING" id="745531.A0A0C3S4D7"/>
<evidence type="ECO:0000256" key="2">
    <source>
        <dbReference type="ARBA" id="ARBA00022692"/>
    </source>
</evidence>
<protein>
    <recommendedName>
        <fullName evidence="5">Protein-S-isoprenylcysteine O-methyltransferase</fullName>
        <ecNumber evidence="5">2.1.1.100</ecNumber>
    </recommendedName>
</protein>
<dbReference type="OrthoDB" id="422086at2759"/>
<comment type="subcellular location">
    <subcellularLocation>
        <location evidence="5">Endoplasmic reticulum membrane</location>
        <topology evidence="5">Multi-pass membrane protein</topology>
    </subcellularLocation>
    <subcellularLocation>
        <location evidence="1">Membrane</location>
        <topology evidence="1">Multi-pass membrane protein</topology>
    </subcellularLocation>
</comment>
<feature type="region of interest" description="Disordered" evidence="6">
    <location>
        <begin position="1"/>
        <end position="21"/>
    </location>
</feature>
<keyword evidence="4 5" id="KW-0472">Membrane</keyword>
<reference evidence="7 8" key="1">
    <citation type="journal article" date="2014" name="PLoS Genet.">
        <title>Analysis of the Phlebiopsis gigantea genome, transcriptome and secretome provides insight into its pioneer colonization strategies of wood.</title>
        <authorList>
            <person name="Hori C."/>
            <person name="Ishida T."/>
            <person name="Igarashi K."/>
            <person name="Samejima M."/>
            <person name="Suzuki H."/>
            <person name="Master E."/>
            <person name="Ferreira P."/>
            <person name="Ruiz-Duenas F.J."/>
            <person name="Held B."/>
            <person name="Canessa P."/>
            <person name="Larrondo L.F."/>
            <person name="Schmoll M."/>
            <person name="Druzhinina I.S."/>
            <person name="Kubicek C.P."/>
            <person name="Gaskell J.A."/>
            <person name="Kersten P."/>
            <person name="St John F."/>
            <person name="Glasner J."/>
            <person name="Sabat G."/>
            <person name="Splinter BonDurant S."/>
            <person name="Syed K."/>
            <person name="Yadav J."/>
            <person name="Mgbeahuruike A.C."/>
            <person name="Kovalchuk A."/>
            <person name="Asiegbu F.O."/>
            <person name="Lackner G."/>
            <person name="Hoffmeister D."/>
            <person name="Rencoret J."/>
            <person name="Gutierrez A."/>
            <person name="Sun H."/>
            <person name="Lindquist E."/>
            <person name="Barry K."/>
            <person name="Riley R."/>
            <person name="Grigoriev I.V."/>
            <person name="Henrissat B."/>
            <person name="Kues U."/>
            <person name="Berka R.M."/>
            <person name="Martinez A.T."/>
            <person name="Covert S.F."/>
            <person name="Blanchette R.A."/>
            <person name="Cullen D."/>
        </authorList>
    </citation>
    <scope>NUCLEOTIDE SEQUENCE [LARGE SCALE GENOMIC DNA]</scope>
    <source>
        <strain evidence="7 8">11061_1 CR5-6</strain>
    </source>
</reference>
<comment type="similarity">
    <text evidence="5">Belongs to the class VI-like SAM-binding methyltransferase superfamily. Isoprenylcysteine carboxyl methyltransferase family.</text>
</comment>
<dbReference type="PANTHER" id="PTHR43847:SF1">
    <property type="entry name" value="BLL3993 PROTEIN"/>
    <property type="match status" value="1"/>
</dbReference>
<keyword evidence="8" id="KW-1185">Reference proteome</keyword>
<dbReference type="Proteomes" id="UP000053257">
    <property type="component" value="Unassembled WGS sequence"/>
</dbReference>
<dbReference type="GO" id="GO:0004671">
    <property type="term" value="F:protein C-terminal S-isoprenylcysteine carboxyl O-methyltransferase activity"/>
    <property type="evidence" value="ECO:0007669"/>
    <property type="project" value="UniProtKB-EC"/>
</dbReference>
<evidence type="ECO:0000256" key="3">
    <source>
        <dbReference type="ARBA" id="ARBA00022989"/>
    </source>
</evidence>
<keyword evidence="5" id="KW-0808">Transferase</keyword>
<feature type="transmembrane region" description="Helical" evidence="5">
    <location>
        <begin position="145"/>
        <end position="165"/>
    </location>
</feature>
<evidence type="ECO:0000313" key="7">
    <source>
        <dbReference type="EMBL" id="KIP02905.1"/>
    </source>
</evidence>
<evidence type="ECO:0000256" key="1">
    <source>
        <dbReference type="ARBA" id="ARBA00004141"/>
    </source>
</evidence>
<keyword evidence="5" id="KW-0949">S-adenosyl-L-methionine</keyword>
<comment type="caution">
    <text evidence="5">Lacks conserved residue(s) required for the propagation of feature annotation.</text>
</comment>
<dbReference type="AlphaFoldDB" id="A0A0C3S4D7"/>
<dbReference type="InterPro" id="IPR052527">
    <property type="entry name" value="Metal_cation-efflux_comp"/>
</dbReference>
<dbReference type="GO" id="GO:0032259">
    <property type="term" value="P:methylation"/>
    <property type="evidence" value="ECO:0007669"/>
    <property type="project" value="UniProtKB-KW"/>
</dbReference>
<evidence type="ECO:0000256" key="6">
    <source>
        <dbReference type="SAM" id="MobiDB-lite"/>
    </source>
</evidence>
<dbReference type="PANTHER" id="PTHR43847">
    <property type="entry name" value="BLL3993 PROTEIN"/>
    <property type="match status" value="1"/>
</dbReference>
<dbReference type="InterPro" id="IPR007269">
    <property type="entry name" value="ICMT_MeTrfase"/>
</dbReference>
<dbReference type="EC" id="2.1.1.100" evidence="5"/>
<gene>
    <name evidence="7" type="ORF">PHLGIDRAFT_26361</name>
</gene>
<evidence type="ECO:0000256" key="4">
    <source>
        <dbReference type="ARBA" id="ARBA00023136"/>
    </source>
</evidence>
<accession>A0A0C3S4D7</accession>
<evidence type="ECO:0000313" key="8">
    <source>
        <dbReference type="Proteomes" id="UP000053257"/>
    </source>
</evidence>
<name>A0A0C3S4D7_PHLG1</name>
<keyword evidence="5" id="KW-0256">Endoplasmic reticulum</keyword>
<feature type="transmembrane region" description="Helical" evidence="5">
    <location>
        <begin position="91"/>
        <end position="109"/>
    </location>
</feature>
<comment type="catalytic activity">
    <reaction evidence="5">
        <text>[protein]-C-terminal S-[(2E,6E)-farnesyl]-L-cysteine + S-adenosyl-L-methionine = [protein]-C-terminal S-[(2E,6E)-farnesyl]-L-cysteine methyl ester + S-adenosyl-L-homocysteine</text>
        <dbReference type="Rhea" id="RHEA:21672"/>
        <dbReference type="Rhea" id="RHEA-COMP:12125"/>
        <dbReference type="Rhea" id="RHEA-COMP:12126"/>
        <dbReference type="ChEBI" id="CHEBI:57856"/>
        <dbReference type="ChEBI" id="CHEBI:59789"/>
        <dbReference type="ChEBI" id="CHEBI:90510"/>
        <dbReference type="ChEBI" id="CHEBI:90511"/>
        <dbReference type="EC" id="2.1.1.100"/>
    </reaction>
</comment>
<dbReference type="EMBL" id="KN840645">
    <property type="protein sequence ID" value="KIP02905.1"/>
    <property type="molecule type" value="Genomic_DNA"/>
</dbReference>
<dbReference type="Pfam" id="PF04140">
    <property type="entry name" value="ICMT"/>
    <property type="match status" value="1"/>
</dbReference>
<sequence length="228" mass="25522">MNMGFTPPQPLPSSDERNTYDKTSSEIVQNVGTWGPRSLRLLAYTSQAWEAYLILLESVPAVPQTSFIALLRRATPEAALLAARRLHASPAFLLGVGFICAGAYLRVVCFRRLGRYFTFELSVQKDHELITDGPYAFVRHPSYSAALLQVIGFVLCLAAPGSWWSESGMWHSSVGRLATVLFGIQMTLCVGGGVDRTFKEDAVMKSMFKDKWVKWAERTSYRLIPFIF</sequence>
<organism evidence="7 8">
    <name type="scientific">Phlebiopsis gigantea (strain 11061_1 CR5-6)</name>
    <name type="common">White-rot fungus</name>
    <name type="synonym">Peniophora gigantea</name>
    <dbReference type="NCBI Taxonomy" id="745531"/>
    <lineage>
        <taxon>Eukaryota</taxon>
        <taxon>Fungi</taxon>
        <taxon>Dikarya</taxon>
        <taxon>Basidiomycota</taxon>
        <taxon>Agaricomycotina</taxon>
        <taxon>Agaricomycetes</taxon>
        <taxon>Polyporales</taxon>
        <taxon>Phanerochaetaceae</taxon>
        <taxon>Phlebiopsis</taxon>
    </lineage>
</organism>
<keyword evidence="5" id="KW-0489">Methyltransferase</keyword>
<dbReference type="GO" id="GO:0005789">
    <property type="term" value="C:endoplasmic reticulum membrane"/>
    <property type="evidence" value="ECO:0007669"/>
    <property type="project" value="UniProtKB-SubCell"/>
</dbReference>
<dbReference type="HOGENOM" id="CLU_065200_6_0_1"/>
<keyword evidence="3 5" id="KW-1133">Transmembrane helix</keyword>
<evidence type="ECO:0000256" key="5">
    <source>
        <dbReference type="RuleBase" id="RU362022"/>
    </source>
</evidence>
<keyword evidence="2 5" id="KW-0812">Transmembrane</keyword>
<feature type="transmembrane region" description="Helical" evidence="5">
    <location>
        <begin position="177"/>
        <end position="198"/>
    </location>
</feature>
<proteinExistence type="inferred from homology"/>
<dbReference type="Gene3D" id="1.20.120.1630">
    <property type="match status" value="1"/>
</dbReference>